<dbReference type="AlphaFoldDB" id="A0A8H6N4W2"/>
<feature type="region of interest" description="Disordered" evidence="1">
    <location>
        <begin position="1"/>
        <end position="66"/>
    </location>
</feature>
<feature type="compositionally biased region" description="Basic and acidic residues" evidence="1">
    <location>
        <begin position="43"/>
        <end position="56"/>
    </location>
</feature>
<gene>
    <name evidence="2" type="ORF">CPLU01_12994</name>
</gene>
<dbReference type="Proteomes" id="UP000654918">
    <property type="component" value="Unassembled WGS sequence"/>
</dbReference>
<organism evidence="2 3">
    <name type="scientific">Colletotrichum plurivorum</name>
    <dbReference type="NCBI Taxonomy" id="2175906"/>
    <lineage>
        <taxon>Eukaryota</taxon>
        <taxon>Fungi</taxon>
        <taxon>Dikarya</taxon>
        <taxon>Ascomycota</taxon>
        <taxon>Pezizomycotina</taxon>
        <taxon>Sordariomycetes</taxon>
        <taxon>Hypocreomycetidae</taxon>
        <taxon>Glomerellales</taxon>
        <taxon>Glomerellaceae</taxon>
        <taxon>Colletotrichum</taxon>
        <taxon>Colletotrichum orchidearum species complex</taxon>
    </lineage>
</organism>
<evidence type="ECO:0000313" key="2">
    <source>
        <dbReference type="EMBL" id="KAF6819616.1"/>
    </source>
</evidence>
<feature type="compositionally biased region" description="Polar residues" evidence="1">
    <location>
        <begin position="1"/>
        <end position="27"/>
    </location>
</feature>
<evidence type="ECO:0000256" key="1">
    <source>
        <dbReference type="SAM" id="MobiDB-lite"/>
    </source>
</evidence>
<proteinExistence type="predicted"/>
<dbReference type="EMBL" id="WIGO01000284">
    <property type="protein sequence ID" value="KAF6819616.1"/>
    <property type="molecule type" value="Genomic_DNA"/>
</dbReference>
<keyword evidence="3" id="KW-1185">Reference proteome</keyword>
<reference evidence="2" key="1">
    <citation type="journal article" date="2020" name="Phytopathology">
        <title>Genome Sequence Resources of Colletotrichum truncatum, C. plurivorum, C. musicola, and C. sojae: Four Species Pathogenic to Soybean (Glycine max).</title>
        <authorList>
            <person name="Rogerio F."/>
            <person name="Boufleur T.R."/>
            <person name="Ciampi-Guillardi M."/>
            <person name="Sukno S.A."/>
            <person name="Thon M.R."/>
            <person name="Massola Junior N.S."/>
            <person name="Baroncelli R."/>
        </authorList>
    </citation>
    <scope>NUCLEOTIDE SEQUENCE</scope>
    <source>
        <strain evidence="2">LFN00145</strain>
    </source>
</reference>
<evidence type="ECO:0000313" key="3">
    <source>
        <dbReference type="Proteomes" id="UP000654918"/>
    </source>
</evidence>
<sequence>MGADNASSRMSEASFQQRVLHPQSSDVQIEISHHLQRPSAGAEDNHHRKPGSESRRNRAYPGRRCSGTNIRITSFLPSSTAEQNIVTATGSIFTCNVTGIIN</sequence>
<accession>A0A8H6N4W2</accession>
<comment type="caution">
    <text evidence="2">The sequence shown here is derived from an EMBL/GenBank/DDBJ whole genome shotgun (WGS) entry which is preliminary data.</text>
</comment>
<protein>
    <submittedName>
        <fullName evidence="2">Uncharacterized protein</fullName>
    </submittedName>
</protein>
<name>A0A8H6N4W2_9PEZI</name>